<dbReference type="GO" id="GO:0005576">
    <property type="term" value="C:extracellular region"/>
    <property type="evidence" value="ECO:0007669"/>
    <property type="project" value="UniProtKB-SubCell"/>
</dbReference>
<dbReference type="Gene3D" id="3.30.60.30">
    <property type="match status" value="1"/>
</dbReference>
<dbReference type="Pfam" id="PF07648">
    <property type="entry name" value="Kazal_2"/>
    <property type="match status" value="1"/>
</dbReference>
<evidence type="ECO:0000256" key="2">
    <source>
        <dbReference type="ARBA" id="ARBA00022525"/>
    </source>
</evidence>
<keyword evidence="2" id="KW-0964">Secreted</keyword>
<dbReference type="PROSITE" id="PS50835">
    <property type="entry name" value="IG_LIKE"/>
    <property type="match status" value="1"/>
</dbReference>
<dbReference type="AlphaFoldDB" id="A0A1R7T088"/>
<dbReference type="Pfam" id="PF13927">
    <property type="entry name" value="Ig_3"/>
    <property type="match status" value="1"/>
</dbReference>
<dbReference type="Pfam" id="PF00219">
    <property type="entry name" value="IGFBP"/>
    <property type="match status" value="1"/>
</dbReference>
<dbReference type="PANTHER" id="PTHR14186">
    <property type="entry name" value="INSULIN-LIKE GROWTH FACTOR BINDING PROTEIN-RELATED"/>
    <property type="match status" value="1"/>
</dbReference>
<accession>A0A1R7T088</accession>
<evidence type="ECO:0000259" key="9">
    <source>
        <dbReference type="PROSITE" id="PS51465"/>
    </source>
</evidence>
<dbReference type="PROSITE" id="PS51323">
    <property type="entry name" value="IGFBP_N_2"/>
    <property type="match status" value="1"/>
</dbReference>
<protein>
    <submittedName>
        <fullName evidence="10">Insulin-like growth factor binding protein 7</fullName>
    </submittedName>
</protein>
<dbReference type="SUPFAM" id="SSF57184">
    <property type="entry name" value="Growth factor receptor domain"/>
    <property type="match status" value="1"/>
</dbReference>
<evidence type="ECO:0000256" key="1">
    <source>
        <dbReference type="ARBA" id="ARBA00004613"/>
    </source>
</evidence>
<dbReference type="InterPro" id="IPR003599">
    <property type="entry name" value="Ig_sub"/>
</dbReference>
<evidence type="ECO:0000256" key="3">
    <source>
        <dbReference type="ARBA" id="ARBA00022729"/>
    </source>
</evidence>
<proteinExistence type="evidence at transcript level"/>
<dbReference type="SMART" id="SM00409">
    <property type="entry name" value="IG"/>
    <property type="match status" value="1"/>
</dbReference>
<evidence type="ECO:0000313" key="10">
    <source>
        <dbReference type="EMBL" id="ALU63746.1"/>
    </source>
</evidence>
<keyword evidence="3 6" id="KW-0732">Signal</keyword>
<dbReference type="GO" id="GO:0005520">
    <property type="term" value="F:insulin-like growth factor binding"/>
    <property type="evidence" value="ECO:0007669"/>
    <property type="project" value="InterPro"/>
</dbReference>
<name>A0A1R7T088_HALMK</name>
<keyword evidence="4" id="KW-1015">Disulfide bond</keyword>
<feature type="chain" id="PRO_5012616524" evidence="6">
    <location>
        <begin position="19"/>
        <end position="239"/>
    </location>
</feature>
<comment type="subcellular location">
    <subcellularLocation>
        <location evidence="1">Secreted</location>
    </subcellularLocation>
</comment>
<keyword evidence="5" id="KW-0393">Immunoglobulin domain</keyword>
<dbReference type="GO" id="GO:0001558">
    <property type="term" value="P:regulation of cell growth"/>
    <property type="evidence" value="ECO:0007669"/>
    <property type="project" value="InterPro"/>
</dbReference>
<dbReference type="InterPro" id="IPR009030">
    <property type="entry name" value="Growth_fac_rcpt_cys_sf"/>
</dbReference>
<feature type="domain" description="Kazal-like" evidence="9">
    <location>
        <begin position="73"/>
        <end position="130"/>
    </location>
</feature>
<evidence type="ECO:0000259" key="8">
    <source>
        <dbReference type="PROSITE" id="PS51323"/>
    </source>
</evidence>
<dbReference type="InterPro" id="IPR003598">
    <property type="entry name" value="Ig_sub2"/>
</dbReference>
<feature type="domain" description="IGFBP N-terminal" evidence="8">
    <location>
        <begin position="20"/>
        <end position="90"/>
    </location>
</feature>
<evidence type="ECO:0000256" key="5">
    <source>
        <dbReference type="ARBA" id="ARBA00023319"/>
    </source>
</evidence>
<dbReference type="CDD" id="cd00104">
    <property type="entry name" value="KAZAL_FS"/>
    <property type="match status" value="1"/>
</dbReference>
<dbReference type="InterPro" id="IPR000867">
    <property type="entry name" value="IGFBP-like"/>
</dbReference>
<dbReference type="InterPro" id="IPR007110">
    <property type="entry name" value="Ig-like_dom"/>
</dbReference>
<dbReference type="SMART" id="SM00280">
    <property type="entry name" value="KAZAL"/>
    <property type="match status" value="1"/>
</dbReference>
<dbReference type="EMBL" id="KP734098">
    <property type="protein sequence ID" value="ALU63746.1"/>
    <property type="molecule type" value="mRNA"/>
</dbReference>
<dbReference type="InterPro" id="IPR011390">
    <property type="entry name" value="IGFBP_rP_mac25"/>
</dbReference>
<organism evidence="10">
    <name type="scientific">Haliotis madaka</name>
    <name type="common">Giant abalone</name>
    <name type="synonym">Nordotis madaka</name>
    <dbReference type="NCBI Taxonomy" id="81897"/>
    <lineage>
        <taxon>Eukaryota</taxon>
        <taxon>Metazoa</taxon>
        <taxon>Spiralia</taxon>
        <taxon>Lophotrochozoa</taxon>
        <taxon>Mollusca</taxon>
        <taxon>Gastropoda</taxon>
        <taxon>Vetigastropoda</taxon>
        <taxon>Lepetellida</taxon>
        <taxon>Haliotoidea</taxon>
        <taxon>Haliotidae</taxon>
        <taxon>Haliotis</taxon>
    </lineage>
</organism>
<dbReference type="InterPro" id="IPR013783">
    <property type="entry name" value="Ig-like_fold"/>
</dbReference>
<feature type="domain" description="Ig-like" evidence="7">
    <location>
        <begin position="130"/>
        <end position="232"/>
    </location>
</feature>
<dbReference type="Gene3D" id="2.60.40.10">
    <property type="entry name" value="Immunoglobulins"/>
    <property type="match status" value="1"/>
</dbReference>
<dbReference type="GO" id="GO:0009966">
    <property type="term" value="P:regulation of signal transduction"/>
    <property type="evidence" value="ECO:0007669"/>
    <property type="project" value="TreeGrafter"/>
</dbReference>
<dbReference type="Gene3D" id="4.10.40.20">
    <property type="match status" value="1"/>
</dbReference>
<dbReference type="InterPro" id="IPR002350">
    <property type="entry name" value="Kazal_dom"/>
</dbReference>
<dbReference type="SUPFAM" id="SSF48726">
    <property type="entry name" value="Immunoglobulin"/>
    <property type="match status" value="1"/>
</dbReference>
<feature type="signal peptide" evidence="6">
    <location>
        <begin position="1"/>
        <end position="18"/>
    </location>
</feature>
<dbReference type="InterPro" id="IPR036179">
    <property type="entry name" value="Ig-like_dom_sf"/>
</dbReference>
<evidence type="ECO:0000256" key="4">
    <source>
        <dbReference type="ARBA" id="ARBA00023157"/>
    </source>
</evidence>
<dbReference type="PROSITE" id="PS51465">
    <property type="entry name" value="KAZAL_2"/>
    <property type="match status" value="1"/>
</dbReference>
<evidence type="ECO:0000259" key="7">
    <source>
        <dbReference type="PROSITE" id="PS50835"/>
    </source>
</evidence>
<dbReference type="SMART" id="SM00408">
    <property type="entry name" value="IGc2"/>
    <property type="match status" value="1"/>
</dbReference>
<dbReference type="PANTHER" id="PTHR14186:SF19">
    <property type="entry name" value="INSULIN-LIKE GROWTH FACTOR-BINDING PROTEIN 7"/>
    <property type="match status" value="1"/>
</dbReference>
<evidence type="ECO:0000256" key="6">
    <source>
        <dbReference type="SAM" id="SignalP"/>
    </source>
</evidence>
<reference evidence="10" key="1">
    <citation type="submission" date="2015-01" db="EMBL/GenBank/DDBJ databases">
        <title>EST analysis of Haliotis madaka.</title>
        <authorList>
            <person name="Lee J."/>
        </authorList>
    </citation>
    <scope>NUCLEOTIDE SEQUENCE</scope>
</reference>
<sequence>MNSLWLVVLLGLVVVCNAGTLKGCGECDRSACPSVSCLAGKAQDECKCCEICLKMEGEECNHKLKPEGYGDCGTGLKCSKVDVGHYCLCETEEIICGKDGVTYNNVCQMFAAEARSGKKIQIKKSGPCEPGATIVTPPEFTRNYTGGSVVLSCEAVGNPTPNIAWLFTRVDGKSFSVPGDDQYMLTAARGGPGAFQITGWLQIEGLKKSHEGDYTCVAKNSESKDYAKARIKVVDGSLV</sequence>
<dbReference type="InterPro" id="IPR036058">
    <property type="entry name" value="Kazal_dom_sf"/>
</dbReference>
<dbReference type="SUPFAM" id="SSF100895">
    <property type="entry name" value="Kazal-type serine protease inhibitors"/>
    <property type="match status" value="1"/>
</dbReference>